<sequence>MATSRPYKVDIPSSLEPNDEWKRQLMQRIANALEFSADQIIDGQTQFSRFHEEFGGIGAQAVREYEEAAKKVMKLARDTYAMEEAREQHRCIDERRKELCAKEPTSELEQLGKACRVRRMVSKENFARAGKQMHRDTGASSSPYAKPTPHALHANLDRREEVLRQKEEEFLEREYRQERERELIRAMVATVKEQEEELVRLRGAMNEMAVKMDFVLEEMSEQRTRRRYQTVKIPDFRLDERSNVSRRLDEIFLSEHPKASSGSRSSGKSLKHSQNFHRATKRP</sequence>
<reference evidence="3 4" key="1">
    <citation type="submission" date="2015-12" db="EMBL/GenBank/DDBJ databases">
        <title>Draft genome sequence of Moniliophthora roreri, the causal agent of frosty pod rot of cacao.</title>
        <authorList>
            <person name="Aime M.C."/>
            <person name="Diaz-Valderrama J.R."/>
            <person name="Kijpornyongpan T."/>
            <person name="Phillips-Mora W."/>
        </authorList>
    </citation>
    <scope>NUCLEOTIDE SEQUENCE [LARGE SCALE GENOMIC DNA]</scope>
    <source>
        <strain evidence="3 4">MCA 2952</strain>
    </source>
</reference>
<proteinExistence type="predicted"/>
<accession>A0A0W0FVM3</accession>
<feature type="compositionally biased region" description="Basic residues" evidence="2">
    <location>
        <begin position="269"/>
        <end position="283"/>
    </location>
</feature>
<evidence type="ECO:0000313" key="4">
    <source>
        <dbReference type="Proteomes" id="UP000054988"/>
    </source>
</evidence>
<evidence type="ECO:0000256" key="2">
    <source>
        <dbReference type="SAM" id="MobiDB-lite"/>
    </source>
</evidence>
<name>A0A0W0FVM3_MONRR</name>
<organism evidence="3 4">
    <name type="scientific">Moniliophthora roreri</name>
    <name type="common">Frosty pod rot fungus</name>
    <name type="synonym">Monilia roreri</name>
    <dbReference type="NCBI Taxonomy" id="221103"/>
    <lineage>
        <taxon>Eukaryota</taxon>
        <taxon>Fungi</taxon>
        <taxon>Dikarya</taxon>
        <taxon>Basidiomycota</taxon>
        <taxon>Agaricomycotina</taxon>
        <taxon>Agaricomycetes</taxon>
        <taxon>Agaricomycetidae</taxon>
        <taxon>Agaricales</taxon>
        <taxon>Marasmiineae</taxon>
        <taxon>Marasmiaceae</taxon>
        <taxon>Moniliophthora</taxon>
    </lineage>
</organism>
<evidence type="ECO:0000313" key="3">
    <source>
        <dbReference type="EMBL" id="KTB40250.1"/>
    </source>
</evidence>
<dbReference type="EMBL" id="LATX01001593">
    <property type="protein sequence ID" value="KTB40250.1"/>
    <property type="molecule type" value="Genomic_DNA"/>
</dbReference>
<feature type="coiled-coil region" evidence="1">
    <location>
        <begin position="184"/>
        <end position="211"/>
    </location>
</feature>
<protein>
    <submittedName>
        <fullName evidence="3">Uncharacterized protein</fullName>
    </submittedName>
</protein>
<feature type="region of interest" description="Disordered" evidence="2">
    <location>
        <begin position="129"/>
        <end position="155"/>
    </location>
</feature>
<dbReference type="Proteomes" id="UP000054988">
    <property type="component" value="Unassembled WGS sequence"/>
</dbReference>
<dbReference type="AlphaFoldDB" id="A0A0W0FVM3"/>
<evidence type="ECO:0000256" key="1">
    <source>
        <dbReference type="SAM" id="Coils"/>
    </source>
</evidence>
<comment type="caution">
    <text evidence="3">The sequence shown here is derived from an EMBL/GenBank/DDBJ whole genome shotgun (WGS) entry which is preliminary data.</text>
</comment>
<gene>
    <name evidence="3" type="ORF">WG66_7150</name>
</gene>
<keyword evidence="1" id="KW-0175">Coiled coil</keyword>
<feature type="region of interest" description="Disordered" evidence="2">
    <location>
        <begin position="251"/>
        <end position="283"/>
    </location>
</feature>